<dbReference type="EMBL" id="JAMZMK010011203">
    <property type="protein sequence ID" value="KAI7728485.1"/>
    <property type="molecule type" value="Genomic_DNA"/>
</dbReference>
<organism evidence="2 3">
    <name type="scientific">Ambrosia artemisiifolia</name>
    <name type="common">Common ragweed</name>
    <dbReference type="NCBI Taxonomy" id="4212"/>
    <lineage>
        <taxon>Eukaryota</taxon>
        <taxon>Viridiplantae</taxon>
        <taxon>Streptophyta</taxon>
        <taxon>Embryophyta</taxon>
        <taxon>Tracheophyta</taxon>
        <taxon>Spermatophyta</taxon>
        <taxon>Magnoliopsida</taxon>
        <taxon>eudicotyledons</taxon>
        <taxon>Gunneridae</taxon>
        <taxon>Pentapetalae</taxon>
        <taxon>asterids</taxon>
        <taxon>campanulids</taxon>
        <taxon>Asterales</taxon>
        <taxon>Asteraceae</taxon>
        <taxon>Asteroideae</taxon>
        <taxon>Heliantheae alliance</taxon>
        <taxon>Heliantheae</taxon>
        <taxon>Ambrosia</taxon>
    </lineage>
</organism>
<keyword evidence="3" id="KW-1185">Reference proteome</keyword>
<dbReference type="Proteomes" id="UP001206925">
    <property type="component" value="Unassembled WGS sequence"/>
</dbReference>
<accession>A0AAD5G4I7</accession>
<protein>
    <submittedName>
        <fullName evidence="2">Uncharacterized protein</fullName>
    </submittedName>
</protein>
<evidence type="ECO:0000256" key="1">
    <source>
        <dbReference type="SAM" id="Phobius"/>
    </source>
</evidence>
<name>A0AAD5G4I7_AMBAR</name>
<keyword evidence="1" id="KW-0812">Transmembrane</keyword>
<dbReference type="AlphaFoldDB" id="A0AAD5G4I7"/>
<reference evidence="2" key="1">
    <citation type="submission" date="2022-06" db="EMBL/GenBank/DDBJ databases">
        <title>Uncovering the hologenomic basis of an extraordinary plant invasion.</title>
        <authorList>
            <person name="Bieker V.C."/>
            <person name="Martin M.D."/>
            <person name="Gilbert T."/>
            <person name="Hodgins K."/>
            <person name="Battlay P."/>
            <person name="Petersen B."/>
            <person name="Wilson J."/>
        </authorList>
    </citation>
    <scope>NUCLEOTIDE SEQUENCE</scope>
    <source>
        <strain evidence="2">AA19_3_7</strain>
        <tissue evidence="2">Leaf</tissue>
    </source>
</reference>
<keyword evidence="1" id="KW-1133">Transmembrane helix</keyword>
<gene>
    <name evidence="2" type="ORF">M8C21_031716</name>
</gene>
<sequence>MERRWCVDGRLGKEGGGSTMVVCRGREDQLSRRWRFVVLGCCLMPVAAVILAGQNIRSFDCVMIKGALKEISQPTPKTVALVDSSGVLFLILDMGLRIVEPKVSAPVGKKSRKLLSKYRPILKMEFGLPGKEEGIYGRSVVGEYPASLSFQALLTNCTNSLAPVHMLIVLKRN</sequence>
<evidence type="ECO:0000313" key="2">
    <source>
        <dbReference type="EMBL" id="KAI7728485.1"/>
    </source>
</evidence>
<feature type="transmembrane region" description="Helical" evidence="1">
    <location>
        <begin position="34"/>
        <end position="53"/>
    </location>
</feature>
<proteinExistence type="predicted"/>
<comment type="caution">
    <text evidence="2">The sequence shown here is derived from an EMBL/GenBank/DDBJ whole genome shotgun (WGS) entry which is preliminary data.</text>
</comment>
<evidence type="ECO:0000313" key="3">
    <source>
        <dbReference type="Proteomes" id="UP001206925"/>
    </source>
</evidence>
<keyword evidence="1" id="KW-0472">Membrane</keyword>